<gene>
    <name evidence="2" type="ORF">QYE76_047655</name>
</gene>
<evidence type="ECO:0000313" key="3">
    <source>
        <dbReference type="Proteomes" id="UP001231189"/>
    </source>
</evidence>
<sequence>MKGFAAELAAAGKKFDDDELKDYILNGLDGSYTPLVTSINANPSTTLGDMCSQLLSYESRESMLVATGQNTGTFTSSINAAPRRPTFPHHAPPKPPILPTPPSYHATPPPPQPYIHHNPKPLYPTPKPHLSPTCTIPMLLPTTHHHKHTHSTQTSSHAHLYRHHRPTVAHLKPNRIASPKEAVVRAVVARIELQVSGNRGSSVKFARRRAIPPLNVGGAMVMTMMMMMHLMSTRVHMVSIQIGSSTQVSVTEESPRSSEAPQQNYPENSESPLDPVPDDPDAQSRGHASLRLSYDATSTPGPGSTSRSARTGPRQGEAATSPPVSGRDTSPPRSPSPPPRDSPRSLPPDHMPSDADPAQSGGGEASSVAGEIPLCPDLLHHLELEPILLLDLLHQQMLQPVLLLNRALVYKKSDTGANPSDRLQPNARRLLLPPLPPARAAVAADQLQRCWGFCIAATLRWRRLRTGMVF</sequence>
<evidence type="ECO:0000256" key="1">
    <source>
        <dbReference type="SAM" id="MobiDB-lite"/>
    </source>
</evidence>
<feature type="compositionally biased region" description="Low complexity" evidence="1">
    <location>
        <begin position="297"/>
        <end position="306"/>
    </location>
</feature>
<keyword evidence="3" id="KW-1185">Reference proteome</keyword>
<name>A0AAD8WZI0_LOLMU</name>
<protein>
    <submittedName>
        <fullName evidence="2">Uncharacterized protein</fullName>
    </submittedName>
</protein>
<organism evidence="2 3">
    <name type="scientific">Lolium multiflorum</name>
    <name type="common">Italian ryegrass</name>
    <name type="synonym">Lolium perenne subsp. multiflorum</name>
    <dbReference type="NCBI Taxonomy" id="4521"/>
    <lineage>
        <taxon>Eukaryota</taxon>
        <taxon>Viridiplantae</taxon>
        <taxon>Streptophyta</taxon>
        <taxon>Embryophyta</taxon>
        <taxon>Tracheophyta</taxon>
        <taxon>Spermatophyta</taxon>
        <taxon>Magnoliopsida</taxon>
        <taxon>Liliopsida</taxon>
        <taxon>Poales</taxon>
        <taxon>Poaceae</taxon>
        <taxon>BOP clade</taxon>
        <taxon>Pooideae</taxon>
        <taxon>Poodae</taxon>
        <taxon>Poeae</taxon>
        <taxon>Poeae Chloroplast Group 2 (Poeae type)</taxon>
        <taxon>Loliodinae</taxon>
        <taxon>Loliinae</taxon>
        <taxon>Lolium</taxon>
    </lineage>
</organism>
<feature type="region of interest" description="Disordered" evidence="1">
    <location>
        <begin position="246"/>
        <end position="369"/>
    </location>
</feature>
<dbReference type="AlphaFoldDB" id="A0AAD8WZI0"/>
<feature type="compositionally biased region" description="Polar residues" evidence="1">
    <location>
        <begin position="246"/>
        <end position="271"/>
    </location>
</feature>
<proteinExistence type="predicted"/>
<feature type="compositionally biased region" description="Pro residues" evidence="1">
    <location>
        <begin position="93"/>
        <end position="108"/>
    </location>
</feature>
<evidence type="ECO:0000313" key="2">
    <source>
        <dbReference type="EMBL" id="KAK1686807.1"/>
    </source>
</evidence>
<feature type="compositionally biased region" description="Pro residues" evidence="1">
    <location>
        <begin position="332"/>
        <end position="350"/>
    </location>
</feature>
<accession>A0AAD8WZI0</accession>
<comment type="caution">
    <text evidence="2">The sequence shown here is derived from an EMBL/GenBank/DDBJ whole genome shotgun (WGS) entry which is preliminary data.</text>
</comment>
<feature type="region of interest" description="Disordered" evidence="1">
    <location>
        <begin position="81"/>
        <end position="108"/>
    </location>
</feature>
<reference evidence="2" key="1">
    <citation type="submission" date="2023-07" db="EMBL/GenBank/DDBJ databases">
        <title>A chromosome-level genome assembly of Lolium multiflorum.</title>
        <authorList>
            <person name="Chen Y."/>
            <person name="Copetti D."/>
            <person name="Kolliker R."/>
            <person name="Studer B."/>
        </authorList>
    </citation>
    <scope>NUCLEOTIDE SEQUENCE</scope>
    <source>
        <strain evidence="2">02402/16</strain>
        <tissue evidence="2">Leaf</tissue>
    </source>
</reference>
<dbReference type="EMBL" id="JAUUTY010000002">
    <property type="protein sequence ID" value="KAK1686807.1"/>
    <property type="molecule type" value="Genomic_DNA"/>
</dbReference>
<dbReference type="Proteomes" id="UP001231189">
    <property type="component" value="Unassembled WGS sequence"/>
</dbReference>